<protein>
    <submittedName>
        <fullName evidence="1">Uncharacterized protein</fullName>
    </submittedName>
</protein>
<name>A0A645I3I9_9ZZZZ</name>
<dbReference type="AlphaFoldDB" id="A0A645I3I9"/>
<gene>
    <name evidence="1" type="ORF">SDC9_193426</name>
</gene>
<dbReference type="EMBL" id="VSSQ01106044">
    <property type="protein sequence ID" value="MPN45851.1"/>
    <property type="molecule type" value="Genomic_DNA"/>
</dbReference>
<sequence>MIDNVITVHPHAVIGNGQRTLIFIEGNTHTQLTVTFIQVRVRQCAETQLVCRIRGVRDKLTQEDFFIGIQRMDHQVQKLFYF</sequence>
<organism evidence="1">
    <name type="scientific">bioreactor metagenome</name>
    <dbReference type="NCBI Taxonomy" id="1076179"/>
    <lineage>
        <taxon>unclassified sequences</taxon>
        <taxon>metagenomes</taxon>
        <taxon>ecological metagenomes</taxon>
    </lineage>
</organism>
<evidence type="ECO:0000313" key="1">
    <source>
        <dbReference type="EMBL" id="MPN45851.1"/>
    </source>
</evidence>
<accession>A0A645I3I9</accession>
<comment type="caution">
    <text evidence="1">The sequence shown here is derived from an EMBL/GenBank/DDBJ whole genome shotgun (WGS) entry which is preliminary data.</text>
</comment>
<proteinExistence type="predicted"/>
<reference evidence="1" key="1">
    <citation type="submission" date="2019-08" db="EMBL/GenBank/DDBJ databases">
        <authorList>
            <person name="Kucharzyk K."/>
            <person name="Murdoch R.W."/>
            <person name="Higgins S."/>
            <person name="Loffler F."/>
        </authorList>
    </citation>
    <scope>NUCLEOTIDE SEQUENCE</scope>
</reference>